<dbReference type="Gene3D" id="3.60.40.10">
    <property type="entry name" value="PPM-type phosphatase domain"/>
    <property type="match status" value="1"/>
</dbReference>
<feature type="domain" description="PPM-type phosphatase" evidence="2">
    <location>
        <begin position="163"/>
        <end position="297"/>
    </location>
</feature>
<dbReference type="InterPro" id="IPR036457">
    <property type="entry name" value="PPM-type-like_dom_sf"/>
</dbReference>
<dbReference type="EMBL" id="JAMTCK010000007">
    <property type="protein sequence ID" value="MCP2166512.1"/>
    <property type="molecule type" value="Genomic_DNA"/>
</dbReference>
<dbReference type="Gene3D" id="3.30.565.10">
    <property type="entry name" value="Histidine kinase-like ATPase, C-terminal domain"/>
    <property type="match status" value="1"/>
</dbReference>
<feature type="domain" description="Histidine kinase/HSP90-like ATPase" evidence="3">
    <location>
        <begin position="10"/>
        <end position="125"/>
    </location>
</feature>
<organism evidence="4 5">
    <name type="scientific">Goodfellowiella coeruleoviolacea</name>
    <dbReference type="NCBI Taxonomy" id="334858"/>
    <lineage>
        <taxon>Bacteria</taxon>
        <taxon>Bacillati</taxon>
        <taxon>Actinomycetota</taxon>
        <taxon>Actinomycetes</taxon>
        <taxon>Pseudonocardiales</taxon>
        <taxon>Pseudonocardiaceae</taxon>
        <taxon>Goodfellowiella</taxon>
    </lineage>
</organism>
<dbReference type="AlphaFoldDB" id="A0AAE3GFN3"/>
<dbReference type="Pfam" id="PF07228">
    <property type="entry name" value="SpoIIE"/>
    <property type="match status" value="1"/>
</dbReference>
<sequence length="359" mass="37321">MRRDDVVVREPSHVSRARVLAATAARSAGLSGRVVDLVELGTTELASNLLKYGVDGLLAVQAGPGHLDVLAVDRGPGIRRVADSMRDGYSTGGTLGAGLGAVRRAADAFDVYSAQGRGTAVLARWGHNTALGPRMSLGTAVFTAPGETACGDRWTAFRHEHLVTAVVCDGLGHGPAAADAADRAVAEATAHGDNPMRPVYLLRAMHQRLAGSRGATVGVAQVDLRASILRFAGIGNVAARLYPRTGDTPVRLVSTPGIVGSAGSVANAVETVRPWSERSWLVMHTDGVTERWNTRDWSGIFQHDPAVVAAWVLGQHARWRDDACVLAIAGSHPAGSHPTGSHPAGSHPTGGTPGGSRTP</sequence>
<reference evidence="4" key="1">
    <citation type="submission" date="2022-06" db="EMBL/GenBank/DDBJ databases">
        <title>Genomic Encyclopedia of Archaeal and Bacterial Type Strains, Phase II (KMG-II): from individual species to whole genera.</title>
        <authorList>
            <person name="Goeker M."/>
        </authorList>
    </citation>
    <scope>NUCLEOTIDE SEQUENCE</scope>
    <source>
        <strain evidence="4">DSM 43935</strain>
    </source>
</reference>
<protein>
    <submittedName>
        <fullName evidence="4">Anti-sigma regulatory factor (Ser/Thr protein kinase)</fullName>
    </submittedName>
</protein>
<dbReference type="Pfam" id="PF13581">
    <property type="entry name" value="HATPase_c_2"/>
    <property type="match status" value="1"/>
</dbReference>
<dbReference type="InterPro" id="IPR001932">
    <property type="entry name" value="PPM-type_phosphatase-like_dom"/>
</dbReference>
<dbReference type="PANTHER" id="PTHR35801:SF1">
    <property type="entry name" value="PHOSPHOSERINE PHOSPHATASE RSBX"/>
    <property type="match status" value="1"/>
</dbReference>
<gene>
    <name evidence="4" type="ORF">LX83_003380</name>
</gene>
<dbReference type="SUPFAM" id="SSF81606">
    <property type="entry name" value="PP2C-like"/>
    <property type="match status" value="1"/>
</dbReference>
<feature type="region of interest" description="Disordered" evidence="1">
    <location>
        <begin position="334"/>
        <end position="359"/>
    </location>
</feature>
<dbReference type="PANTHER" id="PTHR35801">
    <property type="entry name" value="PHOSPHOSERINE PHOSPHATASE RSBX"/>
    <property type="match status" value="1"/>
</dbReference>
<proteinExistence type="predicted"/>
<dbReference type="InterPro" id="IPR036890">
    <property type="entry name" value="HATPase_C_sf"/>
</dbReference>
<comment type="caution">
    <text evidence="4">The sequence shown here is derived from an EMBL/GenBank/DDBJ whole genome shotgun (WGS) entry which is preliminary data.</text>
</comment>
<dbReference type="Proteomes" id="UP001206128">
    <property type="component" value="Unassembled WGS sequence"/>
</dbReference>
<accession>A0AAE3GFN3</accession>
<name>A0AAE3GFN3_9PSEU</name>
<evidence type="ECO:0000313" key="5">
    <source>
        <dbReference type="Proteomes" id="UP001206128"/>
    </source>
</evidence>
<dbReference type="InterPro" id="IPR003594">
    <property type="entry name" value="HATPase_dom"/>
</dbReference>
<keyword evidence="5" id="KW-1185">Reference proteome</keyword>
<dbReference type="RefSeq" id="WP_253772451.1">
    <property type="nucleotide sequence ID" value="NZ_JAMTCK010000007.1"/>
</dbReference>
<evidence type="ECO:0000313" key="4">
    <source>
        <dbReference type="EMBL" id="MCP2166512.1"/>
    </source>
</evidence>
<dbReference type="InterPro" id="IPR039248">
    <property type="entry name" value="Ptase_RsbX"/>
</dbReference>
<evidence type="ECO:0000256" key="1">
    <source>
        <dbReference type="SAM" id="MobiDB-lite"/>
    </source>
</evidence>
<evidence type="ECO:0000259" key="2">
    <source>
        <dbReference type="Pfam" id="PF07228"/>
    </source>
</evidence>
<evidence type="ECO:0000259" key="3">
    <source>
        <dbReference type="Pfam" id="PF13581"/>
    </source>
</evidence>